<keyword evidence="1" id="KW-1133">Transmembrane helix</keyword>
<evidence type="ECO:0000313" key="2">
    <source>
        <dbReference type="EMBL" id="AEL89251.1"/>
    </source>
</evidence>
<dbReference type="EMBL" id="JN227086">
    <property type="protein sequence ID" value="AEL89251.1"/>
    <property type="molecule type" value="Genomic_DNA"/>
</dbReference>
<dbReference type="AlphaFoldDB" id="G1FLA9"/>
<protein>
    <submittedName>
        <fullName evidence="2">Ymf57</fullName>
    </submittedName>
</protein>
<keyword evidence="2" id="KW-0496">Mitochondrion</keyword>
<gene>
    <name evidence="2" type="ORF">IMG5_M206946</name>
</gene>
<organism evidence="2">
    <name type="scientific">Ichthyophthirius multifiliis</name>
    <name type="common">White spot disease agent</name>
    <name type="synonym">Ich</name>
    <dbReference type="NCBI Taxonomy" id="5932"/>
    <lineage>
        <taxon>Eukaryota</taxon>
        <taxon>Sar</taxon>
        <taxon>Alveolata</taxon>
        <taxon>Ciliophora</taxon>
        <taxon>Intramacronucleata</taxon>
        <taxon>Oligohymenophorea</taxon>
        <taxon>Hymenostomatida</taxon>
        <taxon>Ophryoglenina</taxon>
        <taxon>Ichthyophthirius</taxon>
    </lineage>
</organism>
<feature type="transmembrane region" description="Helical" evidence="1">
    <location>
        <begin position="78"/>
        <end position="99"/>
    </location>
</feature>
<name>G1FLA9_ICHMU</name>
<proteinExistence type="predicted"/>
<dbReference type="GeneID" id="11122982"/>
<accession>G1FLA9</accession>
<evidence type="ECO:0000256" key="1">
    <source>
        <dbReference type="SAM" id="Phobius"/>
    </source>
</evidence>
<geneLocation type="mitochondrion" evidence="2"/>
<sequence length="100" mass="12555">MLKTYLISFRFFKYIQTGFLLDFFFKKLSEMIIKNIFIYSSLFFGEKYIIEFLTKKIINNLLFNFSKFKKNNLNYLNYFNDIYFFFIYIYILIYIIIFIF</sequence>
<reference evidence="2" key="1">
    <citation type="submission" date="2011-07" db="EMBL/GenBank/DDBJ databases">
        <authorList>
            <person name="Coyne R."/>
            <person name="Brami D."/>
            <person name="Johnson J."/>
            <person name="Hostetler J."/>
            <person name="Hannick L."/>
            <person name="Clark T."/>
            <person name="Cassidy-Hanley D."/>
            <person name="Inman J."/>
        </authorList>
    </citation>
    <scope>NUCLEOTIDE SEQUENCE</scope>
    <source>
        <strain evidence="2">G5</strain>
    </source>
</reference>
<keyword evidence="1" id="KW-0812">Transmembrane</keyword>
<keyword evidence="1" id="KW-0472">Membrane</keyword>
<dbReference type="RefSeq" id="YP_004841709.1">
    <property type="nucleotide sequence ID" value="NC_015981.1"/>
</dbReference>